<gene>
    <name evidence="4" type="primary">metC/metB</name>
    <name evidence="4" type="ORF">GCM10007100_12770</name>
</gene>
<dbReference type="EMBL" id="BMXI01000004">
    <property type="protein sequence ID" value="GHC48338.1"/>
    <property type="molecule type" value="Genomic_DNA"/>
</dbReference>
<dbReference type="GO" id="GO:0030170">
    <property type="term" value="F:pyridoxal phosphate binding"/>
    <property type="evidence" value="ECO:0007669"/>
    <property type="project" value="InterPro"/>
</dbReference>
<dbReference type="InterPro" id="IPR015421">
    <property type="entry name" value="PyrdxlP-dep_Trfase_major"/>
</dbReference>
<protein>
    <submittedName>
        <fullName evidence="4">Cystathionine gamma-synthase</fullName>
    </submittedName>
</protein>
<dbReference type="InterPro" id="IPR051750">
    <property type="entry name" value="Trans-sulfuration_enzymes"/>
</dbReference>
<sequence length="530" mass="58445">MEGRSAPFDATTRRIQDIAEKMVTGFRSERGLSFAPENDEIGVLRDYMTEPAWESGDLGLPLPDSPHACSVCLPTWDSVLGYEEERDKVLRKLRAGYPRFFMNAHVKALNDAAQESVAHGGERVVVFATKEVAQRAQRFVEKRNSSASRIASFEGLQALVVSEEAYRCALQYWRFSGEVVSSRQAEDTLAHNEPGDDGDLLAFLAKKFVCSRSKLFLYESGMSSFYAVHRAVTGMAPAKKTLQLDFPYVDALKVQENFGSGVVFLPDATGEHFDEALSRIRQGEFAAVFCELPSNPLLSSVDLVRLSEAARAGRVPLVADDTVASHHNVDVLPHVDLVTTSLTKWISGKGDVTGGSVRVNPDSHFAENLLAALEEGNPSHNRLYPGDSRVLKSNAEGFPRRMKAVNRNGELLADFLQEHPAVERVWYPKYHARKAYDAIRRKTGGYGGLISFTLRNEKKVSKVYDALAWNKGPSLGTEFSLACPYTLLAHYGELDWAAGCGVPSHLLRLSAGVEKGDYLLKSLEIALNQA</sequence>
<comment type="similarity">
    <text evidence="3">Belongs to the trans-sulfuration enzymes family.</text>
</comment>
<evidence type="ECO:0000313" key="5">
    <source>
        <dbReference type="Proteomes" id="UP000644507"/>
    </source>
</evidence>
<dbReference type="InterPro" id="IPR015422">
    <property type="entry name" value="PyrdxlP-dep_Trfase_small"/>
</dbReference>
<evidence type="ECO:0000256" key="1">
    <source>
        <dbReference type="ARBA" id="ARBA00001933"/>
    </source>
</evidence>
<dbReference type="Proteomes" id="UP000644507">
    <property type="component" value="Unassembled WGS sequence"/>
</dbReference>
<keyword evidence="5" id="KW-1185">Reference proteome</keyword>
<proteinExistence type="inferred from homology"/>
<dbReference type="PANTHER" id="PTHR42699">
    <property type="match status" value="1"/>
</dbReference>
<dbReference type="RefSeq" id="WP_229809418.1">
    <property type="nucleotide sequence ID" value="NZ_BMXI01000004.1"/>
</dbReference>
<dbReference type="InterPro" id="IPR000277">
    <property type="entry name" value="Cys/Met-Metab_PyrdxlP-dep_enz"/>
</dbReference>
<evidence type="ECO:0000256" key="3">
    <source>
        <dbReference type="RuleBase" id="RU362118"/>
    </source>
</evidence>
<dbReference type="SUPFAM" id="SSF53383">
    <property type="entry name" value="PLP-dependent transferases"/>
    <property type="match status" value="1"/>
</dbReference>
<reference evidence="4" key="2">
    <citation type="submission" date="2020-09" db="EMBL/GenBank/DDBJ databases">
        <authorList>
            <person name="Sun Q."/>
            <person name="Kim S."/>
        </authorList>
    </citation>
    <scope>NUCLEOTIDE SEQUENCE</scope>
    <source>
        <strain evidence="4">KCTC 12988</strain>
    </source>
</reference>
<dbReference type="PANTHER" id="PTHR42699:SF1">
    <property type="entry name" value="CYSTATHIONINE GAMMA-SYNTHASE-RELATED"/>
    <property type="match status" value="1"/>
</dbReference>
<comment type="cofactor">
    <cofactor evidence="1 3">
        <name>pyridoxal 5'-phosphate</name>
        <dbReference type="ChEBI" id="CHEBI:597326"/>
    </cofactor>
</comment>
<keyword evidence="2 3" id="KW-0663">Pyridoxal phosphate</keyword>
<dbReference type="Gene3D" id="3.40.640.10">
    <property type="entry name" value="Type I PLP-dependent aspartate aminotransferase-like (Major domain)"/>
    <property type="match status" value="1"/>
</dbReference>
<comment type="caution">
    <text evidence="4">The sequence shown here is derived from an EMBL/GenBank/DDBJ whole genome shotgun (WGS) entry which is preliminary data.</text>
</comment>
<dbReference type="Pfam" id="PF01053">
    <property type="entry name" value="Cys_Met_Meta_PP"/>
    <property type="match status" value="1"/>
</dbReference>
<accession>A0A918TJZ2</accession>
<evidence type="ECO:0000313" key="4">
    <source>
        <dbReference type="EMBL" id="GHC48338.1"/>
    </source>
</evidence>
<organism evidence="4 5">
    <name type="scientific">Roseibacillus persicicus</name>
    <dbReference type="NCBI Taxonomy" id="454148"/>
    <lineage>
        <taxon>Bacteria</taxon>
        <taxon>Pseudomonadati</taxon>
        <taxon>Verrucomicrobiota</taxon>
        <taxon>Verrucomicrobiia</taxon>
        <taxon>Verrucomicrobiales</taxon>
        <taxon>Verrucomicrobiaceae</taxon>
        <taxon>Roseibacillus</taxon>
    </lineage>
</organism>
<reference evidence="4" key="1">
    <citation type="journal article" date="2014" name="Int. J. Syst. Evol. Microbiol.">
        <title>Complete genome sequence of Corynebacterium casei LMG S-19264T (=DSM 44701T), isolated from a smear-ripened cheese.</title>
        <authorList>
            <consortium name="US DOE Joint Genome Institute (JGI-PGF)"/>
            <person name="Walter F."/>
            <person name="Albersmeier A."/>
            <person name="Kalinowski J."/>
            <person name="Ruckert C."/>
        </authorList>
    </citation>
    <scope>NUCLEOTIDE SEQUENCE</scope>
    <source>
        <strain evidence="4">KCTC 12988</strain>
    </source>
</reference>
<evidence type="ECO:0000256" key="2">
    <source>
        <dbReference type="ARBA" id="ARBA00022898"/>
    </source>
</evidence>
<dbReference type="Gene3D" id="3.90.1150.10">
    <property type="entry name" value="Aspartate Aminotransferase, domain 1"/>
    <property type="match status" value="1"/>
</dbReference>
<name>A0A918TJZ2_9BACT</name>
<dbReference type="GO" id="GO:0003962">
    <property type="term" value="F:cystathionine gamma-synthase activity"/>
    <property type="evidence" value="ECO:0007669"/>
    <property type="project" value="TreeGrafter"/>
</dbReference>
<dbReference type="InterPro" id="IPR015424">
    <property type="entry name" value="PyrdxlP-dep_Trfase"/>
</dbReference>
<dbReference type="AlphaFoldDB" id="A0A918TJZ2"/>
<dbReference type="GO" id="GO:0019346">
    <property type="term" value="P:transsulfuration"/>
    <property type="evidence" value="ECO:0007669"/>
    <property type="project" value="InterPro"/>
</dbReference>